<evidence type="ECO:0000313" key="3">
    <source>
        <dbReference type="Proteomes" id="UP000324800"/>
    </source>
</evidence>
<gene>
    <name evidence="2" type="ORF">EZS28_024612</name>
</gene>
<protein>
    <submittedName>
        <fullName evidence="2">Uncharacterized protein</fullName>
    </submittedName>
</protein>
<dbReference type="AlphaFoldDB" id="A0A5J4VBN0"/>
<sequence length="146" mass="16848">SDERSQFELYRVELQNSVVSARRREKETIVEVAWKQQQLYQLATVTLHTARIKVRQAAAANELDAVKEYFRVQSLHANLVKNIIIAETYTLQGQIQKEINPHPPLLFGALAQQIAKLSGNKIKVRRKEEPEKEKEKEDNTKNSLLN</sequence>
<proteinExistence type="predicted"/>
<feature type="non-terminal residue" evidence="2">
    <location>
        <position position="1"/>
    </location>
</feature>
<reference evidence="2 3" key="1">
    <citation type="submission" date="2019-03" db="EMBL/GenBank/DDBJ databases">
        <title>Single cell metagenomics reveals metabolic interactions within the superorganism composed of flagellate Streblomastix strix and complex community of Bacteroidetes bacteria on its surface.</title>
        <authorList>
            <person name="Treitli S.C."/>
            <person name="Kolisko M."/>
            <person name="Husnik F."/>
            <person name="Keeling P."/>
            <person name="Hampl V."/>
        </authorList>
    </citation>
    <scope>NUCLEOTIDE SEQUENCE [LARGE SCALE GENOMIC DNA]</scope>
    <source>
        <strain evidence="2">ST1C</strain>
    </source>
</reference>
<comment type="caution">
    <text evidence="2">The sequence shown here is derived from an EMBL/GenBank/DDBJ whole genome shotgun (WGS) entry which is preliminary data.</text>
</comment>
<evidence type="ECO:0000313" key="2">
    <source>
        <dbReference type="EMBL" id="KAA6379861.1"/>
    </source>
</evidence>
<name>A0A5J4VBN0_9EUKA</name>
<accession>A0A5J4VBN0</accession>
<feature type="compositionally biased region" description="Basic and acidic residues" evidence="1">
    <location>
        <begin position="126"/>
        <end position="140"/>
    </location>
</feature>
<dbReference type="Proteomes" id="UP000324800">
    <property type="component" value="Unassembled WGS sequence"/>
</dbReference>
<dbReference type="EMBL" id="SNRW01008226">
    <property type="protein sequence ID" value="KAA6379861.1"/>
    <property type="molecule type" value="Genomic_DNA"/>
</dbReference>
<evidence type="ECO:0000256" key="1">
    <source>
        <dbReference type="SAM" id="MobiDB-lite"/>
    </source>
</evidence>
<organism evidence="2 3">
    <name type="scientific">Streblomastix strix</name>
    <dbReference type="NCBI Taxonomy" id="222440"/>
    <lineage>
        <taxon>Eukaryota</taxon>
        <taxon>Metamonada</taxon>
        <taxon>Preaxostyla</taxon>
        <taxon>Oxymonadida</taxon>
        <taxon>Streblomastigidae</taxon>
        <taxon>Streblomastix</taxon>
    </lineage>
</organism>
<feature type="region of interest" description="Disordered" evidence="1">
    <location>
        <begin position="123"/>
        <end position="146"/>
    </location>
</feature>